<feature type="transmembrane region" description="Helical" evidence="1">
    <location>
        <begin position="21"/>
        <end position="40"/>
    </location>
</feature>
<dbReference type="Proteomes" id="UP000095322">
    <property type="component" value="Chromosome I"/>
</dbReference>
<dbReference type="KEGG" id="den:MHIR_DE00480"/>
<keyword evidence="3" id="KW-1185">Reference proteome</keyword>
<name>A0A143WT61_9ENTR</name>
<gene>
    <name evidence="2" type="ORF">MHIR_DE00480</name>
</gene>
<reference evidence="3" key="1">
    <citation type="submission" date="2016-01" db="EMBL/GenBank/DDBJ databases">
        <authorList>
            <person name="Husnik F."/>
        </authorList>
    </citation>
    <scope>NUCLEOTIDE SEQUENCE [LARGE SCALE GENOMIC DNA]</scope>
</reference>
<proteinExistence type="predicted"/>
<keyword evidence="1" id="KW-1133">Transmembrane helix</keyword>
<dbReference type="AlphaFoldDB" id="A0A143WT61"/>
<evidence type="ECO:0000313" key="3">
    <source>
        <dbReference type="Proteomes" id="UP000095322"/>
    </source>
</evidence>
<keyword evidence="1" id="KW-0472">Membrane</keyword>
<keyword evidence="1" id="KW-0812">Transmembrane</keyword>
<evidence type="ECO:0000313" key="2">
    <source>
        <dbReference type="EMBL" id="CUX96737.1"/>
    </source>
</evidence>
<dbReference type="EMBL" id="LN999833">
    <property type="protein sequence ID" value="CUX96737.1"/>
    <property type="molecule type" value="Genomic_DNA"/>
</dbReference>
<organism evidence="2 3">
    <name type="scientific">Candidatus Doolittlea endobia</name>
    <dbReference type="NCBI Taxonomy" id="1778262"/>
    <lineage>
        <taxon>Bacteria</taxon>
        <taxon>Pseudomonadati</taxon>
        <taxon>Pseudomonadota</taxon>
        <taxon>Gammaproteobacteria</taxon>
        <taxon>Enterobacterales</taxon>
        <taxon>Enterobacteriaceae</taxon>
        <taxon>Candidatus Doolittlea</taxon>
    </lineage>
</organism>
<evidence type="ECO:0000256" key="1">
    <source>
        <dbReference type="SAM" id="Phobius"/>
    </source>
</evidence>
<accession>A0A143WT61</accession>
<sequence>MLLKYAAYYLVRPFRIFGVPYRMILGIMFGMSLLMIPISIG</sequence>
<protein>
    <submittedName>
        <fullName evidence="2">Uncharacterized protein</fullName>
    </submittedName>
</protein>